<dbReference type="HOGENOM" id="CLU_2444562_0_0_1"/>
<feature type="region of interest" description="Disordered" evidence="1">
    <location>
        <begin position="1"/>
        <end position="25"/>
    </location>
</feature>
<dbReference type="Proteomes" id="UP000008021">
    <property type="component" value="Chromosome 3"/>
</dbReference>
<keyword evidence="3" id="KW-1185">Reference proteome</keyword>
<feature type="compositionally biased region" description="Polar residues" evidence="1">
    <location>
        <begin position="1"/>
        <end position="13"/>
    </location>
</feature>
<dbReference type="Gramene" id="OMERI03G22330.1">
    <property type="protein sequence ID" value="OMERI03G22330.1"/>
    <property type="gene ID" value="OMERI03G22330"/>
</dbReference>
<reference evidence="2" key="1">
    <citation type="submission" date="2015-04" db="UniProtKB">
        <authorList>
            <consortium name="EnsemblPlants"/>
        </authorList>
    </citation>
    <scope>IDENTIFICATION</scope>
</reference>
<name>A0A0E0D3A2_9ORYZ</name>
<dbReference type="AlphaFoldDB" id="A0A0E0D3A2"/>
<feature type="compositionally biased region" description="Gly residues" evidence="1">
    <location>
        <begin position="80"/>
        <end position="90"/>
    </location>
</feature>
<reference evidence="2" key="2">
    <citation type="submission" date="2018-05" db="EMBL/GenBank/DDBJ databases">
        <title>OmerRS3 (Oryza meridionalis Reference Sequence Version 3).</title>
        <authorList>
            <person name="Zhang J."/>
            <person name="Kudrna D."/>
            <person name="Lee S."/>
            <person name="Talag J."/>
            <person name="Welchert J."/>
            <person name="Wing R.A."/>
        </authorList>
    </citation>
    <scope>NUCLEOTIDE SEQUENCE [LARGE SCALE GENOMIC DNA]</scope>
    <source>
        <strain evidence="2">cv. OR44</strain>
    </source>
</reference>
<dbReference type="EnsemblPlants" id="OMERI03G22330.1">
    <property type="protein sequence ID" value="OMERI03G22330.1"/>
    <property type="gene ID" value="OMERI03G22330"/>
</dbReference>
<evidence type="ECO:0000256" key="1">
    <source>
        <dbReference type="SAM" id="MobiDB-lite"/>
    </source>
</evidence>
<organism evidence="2">
    <name type="scientific">Oryza meridionalis</name>
    <dbReference type="NCBI Taxonomy" id="40149"/>
    <lineage>
        <taxon>Eukaryota</taxon>
        <taxon>Viridiplantae</taxon>
        <taxon>Streptophyta</taxon>
        <taxon>Embryophyta</taxon>
        <taxon>Tracheophyta</taxon>
        <taxon>Spermatophyta</taxon>
        <taxon>Magnoliopsida</taxon>
        <taxon>Liliopsida</taxon>
        <taxon>Poales</taxon>
        <taxon>Poaceae</taxon>
        <taxon>BOP clade</taxon>
        <taxon>Oryzoideae</taxon>
        <taxon>Oryzeae</taxon>
        <taxon>Oryzinae</taxon>
        <taxon>Oryza</taxon>
    </lineage>
</organism>
<accession>A0A0E0D3A2</accession>
<sequence>MEKTSTELMSASPSPQPAPGEANVGDCGDGAKCAAMAWTWRPEDQFLEMLKDSLARRRSWRHRGIAWRWPGARGRSGRGAATGRGGTTRR</sequence>
<feature type="region of interest" description="Disordered" evidence="1">
    <location>
        <begin position="70"/>
        <end position="90"/>
    </location>
</feature>
<evidence type="ECO:0000313" key="3">
    <source>
        <dbReference type="Proteomes" id="UP000008021"/>
    </source>
</evidence>
<evidence type="ECO:0000313" key="2">
    <source>
        <dbReference type="EnsemblPlants" id="OMERI03G22330.1"/>
    </source>
</evidence>
<proteinExistence type="predicted"/>
<protein>
    <submittedName>
        <fullName evidence="2">Uncharacterized protein</fullName>
    </submittedName>
</protein>